<protein>
    <recommendedName>
        <fullName evidence="3">Secreted protein</fullName>
    </recommendedName>
</protein>
<name>A0AAU7YCK9_9VIRU</name>
<organism evidence="2">
    <name type="scientific">Iridovirus sp</name>
    <dbReference type="NCBI Taxonomy" id="135728"/>
    <lineage>
        <taxon>Viruses</taxon>
        <taxon>Varidnaviria</taxon>
        <taxon>Bamfordvirae</taxon>
        <taxon>Nucleocytoviricota</taxon>
        <taxon>Megaviricetes</taxon>
        <taxon>Pimascovirales</taxon>
        <taxon>Pimascovirales incertae sedis</taxon>
        <taxon>Iridoviridae</taxon>
        <taxon>Betairidovirinae</taxon>
        <taxon>Iridovirus</taxon>
    </lineage>
</organism>
<proteinExistence type="predicted"/>
<feature type="transmembrane region" description="Helical" evidence="1">
    <location>
        <begin position="6"/>
        <end position="23"/>
    </location>
</feature>
<evidence type="ECO:0000256" key="1">
    <source>
        <dbReference type="SAM" id="Phobius"/>
    </source>
</evidence>
<sequence>MKQNLLIPLSLLLVIVAVLWWLYEKKKEVHLPPPTPPTPPTPTGVPFLPMYAGLSSHVQYNPADYLYGWEKYPHGPAWSFGDRVPYAEAKNALGGHFGGGLYSPRDPILESKLGGVYIGNDLYTVGGVGGDGHW</sequence>
<dbReference type="EMBL" id="PP847201">
    <property type="protein sequence ID" value="XBY85625.1"/>
    <property type="molecule type" value="Genomic_DNA"/>
</dbReference>
<evidence type="ECO:0000313" key="2">
    <source>
        <dbReference type="EMBL" id="XBY85625.1"/>
    </source>
</evidence>
<keyword evidence="1" id="KW-0812">Transmembrane</keyword>
<reference evidence="2" key="1">
    <citation type="submission" date="2024-05" db="EMBL/GenBank/DDBJ databases">
        <title>Complete genomes of an iridovirus, and two densoviruses identified in lab reared social spiders in California, USA.</title>
        <authorList>
            <person name="Millerwise S."/>
            <person name="Lund M.C."/>
            <person name="Schmidlin K."/>
            <person name="Kraberger S."/>
            <person name="Harrison J."/>
            <person name="Cease A."/>
            <person name="Pinter-Wollman N."/>
            <person name="Varsani A."/>
        </authorList>
    </citation>
    <scope>NUCLEOTIDE SEQUENCE</scope>
    <source>
        <strain evidence="2">SocP20</strain>
    </source>
</reference>
<accession>A0AAU7YCK9</accession>
<keyword evidence="1" id="KW-0472">Membrane</keyword>
<evidence type="ECO:0008006" key="3">
    <source>
        <dbReference type="Google" id="ProtNLM"/>
    </source>
</evidence>
<keyword evidence="1" id="KW-1133">Transmembrane helix</keyword>